<feature type="compositionally biased region" description="Gly residues" evidence="4">
    <location>
        <begin position="179"/>
        <end position="205"/>
    </location>
</feature>
<dbReference type="PANTHER" id="PTHR13107:SF0">
    <property type="entry name" value="N6-ADENOSINE-METHYLTRANSFERASE NON-CATALYTIC SUBUNIT"/>
    <property type="match status" value="1"/>
</dbReference>
<dbReference type="GO" id="GO:0036396">
    <property type="term" value="C:RNA N6-methyladenosine methyltransferase complex"/>
    <property type="evidence" value="ECO:0007669"/>
    <property type="project" value="UniProtKB-ARBA"/>
</dbReference>
<evidence type="ECO:0000313" key="7">
    <source>
        <dbReference type="Proteomes" id="UP001465755"/>
    </source>
</evidence>
<dbReference type="InterPro" id="IPR029063">
    <property type="entry name" value="SAM-dependent_MTases_sf"/>
</dbReference>
<feature type="compositionally biased region" description="Gly residues" evidence="4">
    <location>
        <begin position="22"/>
        <end position="32"/>
    </location>
</feature>
<feature type="compositionally biased region" description="Low complexity" evidence="4">
    <location>
        <begin position="81"/>
        <end position="99"/>
    </location>
</feature>
<feature type="compositionally biased region" description="Gly residues" evidence="4">
    <location>
        <begin position="297"/>
        <end position="309"/>
    </location>
</feature>
<name>A0AAW1NX00_9CHLO</name>
<keyword evidence="7" id="KW-1185">Reference proteome</keyword>
<dbReference type="InterPro" id="IPR000172">
    <property type="entry name" value="GMC_OxRdtase_N"/>
</dbReference>
<reference evidence="6 7" key="1">
    <citation type="journal article" date="2024" name="Nat. Commun.">
        <title>Phylogenomics reveals the evolutionary origins of lichenization in chlorophyte algae.</title>
        <authorList>
            <person name="Puginier C."/>
            <person name="Libourel C."/>
            <person name="Otte J."/>
            <person name="Skaloud P."/>
            <person name="Haon M."/>
            <person name="Grisel S."/>
            <person name="Petersen M."/>
            <person name="Berrin J.G."/>
            <person name="Delaux P.M."/>
            <person name="Dal Grande F."/>
            <person name="Keller J."/>
        </authorList>
    </citation>
    <scope>NUCLEOTIDE SEQUENCE [LARGE SCALE GENOMIC DNA]</scope>
    <source>
        <strain evidence="6 7">SAG 2036</strain>
    </source>
</reference>
<dbReference type="PANTHER" id="PTHR13107">
    <property type="entry name" value="N6-ADENOSINE-METHYLTRANSFERASE NON-CATALYTIC SUBUNIT"/>
    <property type="match status" value="1"/>
</dbReference>
<dbReference type="Pfam" id="PF05199">
    <property type="entry name" value="GMC_oxred_C"/>
    <property type="match status" value="1"/>
</dbReference>
<feature type="compositionally biased region" description="Low complexity" evidence="4">
    <location>
        <begin position="131"/>
        <end position="144"/>
    </location>
</feature>
<protein>
    <recommendedName>
        <fullName evidence="5">Glucose-methanol-choline oxidoreductase N-terminal domain-containing protein</fullName>
    </recommendedName>
</protein>
<evidence type="ECO:0000256" key="4">
    <source>
        <dbReference type="SAM" id="MobiDB-lite"/>
    </source>
</evidence>
<feature type="compositionally biased region" description="Pro residues" evidence="4">
    <location>
        <begin position="62"/>
        <end position="80"/>
    </location>
</feature>
<dbReference type="SUPFAM" id="SSF51905">
    <property type="entry name" value="FAD/NAD(P)-binding domain"/>
    <property type="match status" value="1"/>
</dbReference>
<proteinExistence type="inferred from homology"/>
<evidence type="ECO:0000256" key="1">
    <source>
        <dbReference type="ARBA" id="ARBA00004123"/>
    </source>
</evidence>
<evidence type="ECO:0000313" key="6">
    <source>
        <dbReference type="EMBL" id="KAK9799000.1"/>
    </source>
</evidence>
<dbReference type="Proteomes" id="UP001465755">
    <property type="component" value="Unassembled WGS sequence"/>
</dbReference>
<dbReference type="InterPro" id="IPR036188">
    <property type="entry name" value="FAD/NAD-bd_sf"/>
</dbReference>
<dbReference type="PROSITE" id="PS51592">
    <property type="entry name" value="SAM_MTA70L_2"/>
    <property type="match status" value="1"/>
</dbReference>
<dbReference type="InterPro" id="IPR007757">
    <property type="entry name" value="MT-A70-like"/>
</dbReference>
<dbReference type="Gene3D" id="3.50.50.60">
    <property type="entry name" value="FAD/NAD(P)-binding domain"/>
    <property type="match status" value="1"/>
</dbReference>
<dbReference type="EMBL" id="JALJOQ010000092">
    <property type="protein sequence ID" value="KAK9799000.1"/>
    <property type="molecule type" value="Genomic_DNA"/>
</dbReference>
<dbReference type="PROSITE" id="PS00624">
    <property type="entry name" value="GMC_OXRED_2"/>
    <property type="match status" value="1"/>
</dbReference>
<dbReference type="GO" id="GO:0050660">
    <property type="term" value="F:flavin adenine dinucleotide binding"/>
    <property type="evidence" value="ECO:0007669"/>
    <property type="project" value="InterPro"/>
</dbReference>
<evidence type="ECO:0000259" key="5">
    <source>
        <dbReference type="PROSITE" id="PS00624"/>
    </source>
</evidence>
<dbReference type="Pfam" id="PF00732">
    <property type="entry name" value="GMC_oxred_N"/>
    <property type="match status" value="1"/>
</dbReference>
<feature type="domain" description="Glucose-methanol-choline oxidoreductase N-terminal" evidence="5">
    <location>
        <begin position="934"/>
        <end position="948"/>
    </location>
</feature>
<accession>A0AAW1NX00</accession>
<dbReference type="InterPro" id="IPR002052">
    <property type="entry name" value="DNA_methylase_N6_adenine_CS"/>
</dbReference>
<sequence length="1246" mass="133411">MDRGGWGPGNFPRNFSPERGGNMMGGPMGPGMNGFPHDDRPSGGMGSDRPPPPNRHLDFGPRGPPPQPGGWQGPRPPPMPRQGMDGNMMMEGGMMMDGPMGEGMMGMGRPMGGPGRGMGGPMPGPPGPLGPRGDPPFMGDGPPNSDGPPRGPPPMRGGPRGDGPPDDGPPDLPGPPPGAGGGRGGPPGGRDGPGPPGGHMGGPGNFPGMRPNMGMMGPPEMMGMMMGGPMPMRMGMMPDGMMGGGGDGPDFGFGGFAGGMDAPPPMDDSNMGPLPMGRAPVERGRGGRRPGRFVGRAGRGGGRGGGMMGDMGMPSGRGIAGRLVTGPSRGEANDYCQHFVDTGQRPQNFLRDSQLNDRYEEYPKLRELIQRKDDLVEARATPPYYKKADLLELKLNEETFGTKFDVVLIDPPWPEYARRAPGAGPEVSWSWQQIKALEIENITAVPSFVFLWCGSAEGLDAGRHCLQKWGFRRCEDICWIKTNSERGRRTASVHQDPHNTLQHTKEHCLMGIKGTVRRSQDGHIIHANVDTDIIVSEEFKYGSDRKPDELYHMIEHFALGRRRLELFGEDHNVRPGWVTVGLSLSASNFSPRVYASHFALPDGNPFISGPRGPPPGAPSLLGTTEEIENLRPSSALPLTFGNSSQLRLQRGQRSGRRSCTIVTAFDQRQNPAKGKFDYILVGGGSAGCVLANRLTADGSKSVLLLEAGGKGGDAKEIKTPAGLPKLFKSIWDWNLYTNRQQPVNGRQIYMARGKVLGGSSCTNATLYHRGSAADYDDWGVPGWGAKDNLPFFIACEDNKEGAVEGIHGVGGPVKVENPRYRNILHDRFFEAAQQAGLGLNPDFNDWSRSQEGYGEFQVYHDKGERADMCRQYLRPAMERPNLTVVTGAVVQQVITEAQGKRARAQGVRFSIGGPDGVSHSAELSHAGEVVMCAGAVHTPHILQLSGIGPERQLRDMDIDCVADVPGVGQNLQDHPASLVAWSTKDELGPVSVTDHLMHKDGRIRVRAVLNYFMRRLGPLTTTGCDHGAFLSTLGDGRTDLQVRQVPALSLDADGVNSYVIYGKLKEQGRKWPSGMTFQLLGIRPRSRGSVTLKTNSAFDQPALNTGFLSDPKGEDLATLRNGIKFSRRVAETPAFSSIIKTEVHPGNDVQGDAAIDDYIRKYLHSGNAITSTCSMGASSSKGAVVDDSLKVFGVSGLRIADASVIPVIPGGQTGAAVIMVAERAAAILNGSTQNIQQQHQPELVLA</sequence>
<dbReference type="GO" id="GO:0032259">
    <property type="term" value="P:methylation"/>
    <property type="evidence" value="ECO:0007669"/>
    <property type="project" value="InterPro"/>
</dbReference>
<dbReference type="GO" id="GO:0016614">
    <property type="term" value="F:oxidoreductase activity, acting on CH-OH group of donors"/>
    <property type="evidence" value="ECO:0007669"/>
    <property type="project" value="InterPro"/>
</dbReference>
<dbReference type="GO" id="GO:0008168">
    <property type="term" value="F:methyltransferase activity"/>
    <property type="evidence" value="ECO:0007669"/>
    <property type="project" value="InterPro"/>
</dbReference>
<evidence type="ECO:0000256" key="3">
    <source>
        <dbReference type="PROSITE-ProRule" id="PRU00489"/>
    </source>
</evidence>
<comment type="similarity">
    <text evidence="3">Belongs to the MT-A70-like family.</text>
</comment>
<dbReference type="SUPFAM" id="SSF53335">
    <property type="entry name" value="S-adenosyl-L-methionine-dependent methyltransferases"/>
    <property type="match status" value="1"/>
</dbReference>
<dbReference type="InterPro" id="IPR007867">
    <property type="entry name" value="GMC_OxRtase_C"/>
</dbReference>
<keyword evidence="2" id="KW-0539">Nucleus</keyword>
<feature type="compositionally biased region" description="Gly residues" evidence="4">
    <location>
        <begin position="100"/>
        <end position="121"/>
    </location>
</feature>
<gene>
    <name evidence="6" type="ORF">WJX73_001346</name>
</gene>
<dbReference type="PROSITE" id="PS00092">
    <property type="entry name" value="N6_MTASE"/>
    <property type="match status" value="1"/>
</dbReference>
<comment type="caution">
    <text evidence="6">The sequence shown here is derived from an EMBL/GenBank/DDBJ whole genome shotgun (WGS) entry which is preliminary data.</text>
</comment>
<dbReference type="SUPFAM" id="SSF54373">
    <property type="entry name" value="FAD-linked reductases, C-terminal domain"/>
    <property type="match status" value="1"/>
</dbReference>
<organism evidence="6 7">
    <name type="scientific">Symbiochloris irregularis</name>
    <dbReference type="NCBI Taxonomy" id="706552"/>
    <lineage>
        <taxon>Eukaryota</taxon>
        <taxon>Viridiplantae</taxon>
        <taxon>Chlorophyta</taxon>
        <taxon>core chlorophytes</taxon>
        <taxon>Trebouxiophyceae</taxon>
        <taxon>Trebouxiales</taxon>
        <taxon>Trebouxiaceae</taxon>
        <taxon>Symbiochloris</taxon>
    </lineage>
</organism>
<dbReference type="GO" id="GO:0005634">
    <property type="term" value="C:nucleus"/>
    <property type="evidence" value="ECO:0007669"/>
    <property type="project" value="UniProtKB-SubCell"/>
</dbReference>
<dbReference type="Pfam" id="PF05063">
    <property type="entry name" value="MT-A70"/>
    <property type="match status" value="1"/>
</dbReference>
<feature type="region of interest" description="Disordered" evidence="4">
    <location>
        <begin position="1"/>
        <end position="214"/>
    </location>
</feature>
<dbReference type="AlphaFoldDB" id="A0AAW1NX00"/>
<dbReference type="InterPro" id="IPR045123">
    <property type="entry name" value="METTL14-like"/>
</dbReference>
<feature type="compositionally biased region" description="Pro residues" evidence="4">
    <location>
        <begin position="145"/>
        <end position="156"/>
    </location>
</feature>
<feature type="region of interest" description="Disordered" evidence="4">
    <location>
        <begin position="279"/>
        <end position="309"/>
    </location>
</feature>
<dbReference type="PROSITE" id="PS51143">
    <property type="entry name" value="MT_A70"/>
    <property type="match status" value="1"/>
</dbReference>
<comment type="subcellular location">
    <subcellularLocation>
        <location evidence="1">Nucleus</location>
    </subcellularLocation>
</comment>
<dbReference type="Gene3D" id="3.30.560.10">
    <property type="entry name" value="Glucose Oxidase, domain 3"/>
    <property type="match status" value="1"/>
</dbReference>
<evidence type="ECO:0000256" key="2">
    <source>
        <dbReference type="ARBA" id="ARBA00023242"/>
    </source>
</evidence>
<dbReference type="GO" id="GO:0003729">
    <property type="term" value="F:mRNA binding"/>
    <property type="evidence" value="ECO:0007669"/>
    <property type="project" value="TreeGrafter"/>
</dbReference>